<reference evidence="2" key="1">
    <citation type="submission" date="2022-10" db="EMBL/GenBank/DDBJ databases">
        <authorList>
            <person name="Kim H.S."/>
            <person name="Kim J.-S."/>
            <person name="Suh M.K."/>
            <person name="Eom M.K."/>
            <person name="Lee J.-S."/>
        </authorList>
    </citation>
    <scope>NUCLEOTIDE SEQUENCE</scope>
    <source>
        <strain evidence="2">LIP-5</strain>
    </source>
</reference>
<dbReference type="AlphaFoldDB" id="A0AAE3ILS5"/>
<feature type="repeat" description="TPR" evidence="1">
    <location>
        <begin position="56"/>
        <end position="89"/>
    </location>
</feature>
<dbReference type="EMBL" id="JAOTPL010000003">
    <property type="protein sequence ID" value="MCU7693548.1"/>
    <property type="molecule type" value="Genomic_DNA"/>
</dbReference>
<evidence type="ECO:0000313" key="2">
    <source>
        <dbReference type="EMBL" id="MCU7693548.1"/>
    </source>
</evidence>
<evidence type="ECO:0008006" key="4">
    <source>
        <dbReference type="Google" id="ProtNLM"/>
    </source>
</evidence>
<keyword evidence="3" id="KW-1185">Reference proteome</keyword>
<name>A0AAE3ILS5_9BACT</name>
<dbReference type="InterPro" id="IPR011990">
    <property type="entry name" value="TPR-like_helical_dom_sf"/>
</dbReference>
<evidence type="ECO:0000313" key="3">
    <source>
        <dbReference type="Proteomes" id="UP001209317"/>
    </source>
</evidence>
<keyword evidence="1" id="KW-0802">TPR repeat</keyword>
<dbReference type="Proteomes" id="UP001209317">
    <property type="component" value="Unassembled WGS sequence"/>
</dbReference>
<sequence length="383" mass="44447">MLKKYYTILFLLIVFVPSLLKAQDTSRYKVYFWLDNQLYDQAAGYLEKILKDTADAGLANDLARSYYFMKDYNRAAKLLENTLKKNPYDITANRFMANIYELQNAYVNAIPYLRRLADTLANNALLYRELGNIYLAQDDIDSGKVYLEKAYNNGKKIPAVVASYADYLIKTEQYDACEDILYAYFAVDSMNTEIIDKMIKVADTRSRYDTITKLSGKYFGKIGSLVNTNALIIKAYIYSNKTDSAIVLANSLLDKRILNEKVFYFLGIAYGEKLNFDSSRYFIQRAIEFGLSPNVESYWLQIAKYAEHTSKFELAKSYRDTAYYLFHNPVSLFWNGMMYARTKAADKARAKYFFNEFLQKQNPEKPSPPNLLQHALLWLKENN</sequence>
<dbReference type="PROSITE" id="PS50005">
    <property type="entry name" value="TPR"/>
    <property type="match status" value="1"/>
</dbReference>
<evidence type="ECO:0000256" key="1">
    <source>
        <dbReference type="PROSITE-ProRule" id="PRU00339"/>
    </source>
</evidence>
<dbReference type="SUPFAM" id="SSF48452">
    <property type="entry name" value="TPR-like"/>
    <property type="match status" value="2"/>
</dbReference>
<comment type="caution">
    <text evidence="2">The sequence shown here is derived from an EMBL/GenBank/DDBJ whole genome shotgun (WGS) entry which is preliminary data.</text>
</comment>
<dbReference type="RefSeq" id="WP_263037036.1">
    <property type="nucleotide sequence ID" value="NZ_JAOTPL010000003.1"/>
</dbReference>
<accession>A0AAE3ILS5</accession>
<protein>
    <recommendedName>
        <fullName evidence="4">Tetratricopeptide repeat protein</fullName>
    </recommendedName>
</protein>
<gene>
    <name evidence="2" type="ORF">OD355_03355</name>
</gene>
<proteinExistence type="predicted"/>
<dbReference type="InterPro" id="IPR019734">
    <property type="entry name" value="TPR_rpt"/>
</dbReference>
<dbReference type="SMART" id="SM00028">
    <property type="entry name" value="TPR"/>
    <property type="match status" value="4"/>
</dbReference>
<dbReference type="Gene3D" id="1.25.40.10">
    <property type="entry name" value="Tetratricopeptide repeat domain"/>
    <property type="match status" value="2"/>
</dbReference>
<organism evidence="2 3">
    <name type="scientific">Haoranjiania flava</name>
    <dbReference type="NCBI Taxonomy" id="1856322"/>
    <lineage>
        <taxon>Bacteria</taxon>
        <taxon>Pseudomonadati</taxon>
        <taxon>Bacteroidota</taxon>
        <taxon>Chitinophagia</taxon>
        <taxon>Chitinophagales</taxon>
        <taxon>Chitinophagaceae</taxon>
        <taxon>Haoranjiania</taxon>
    </lineage>
</organism>